<evidence type="ECO:0000256" key="6">
    <source>
        <dbReference type="ARBA" id="ARBA00012487"/>
    </source>
</evidence>
<dbReference type="EMBL" id="FNNC01000001">
    <property type="protein sequence ID" value="SDW04708.1"/>
    <property type="molecule type" value="Genomic_DNA"/>
</dbReference>
<evidence type="ECO:0000256" key="10">
    <source>
        <dbReference type="ARBA" id="ARBA00022679"/>
    </source>
</evidence>
<keyword evidence="17" id="KW-1208">Phospholipid metabolism</keyword>
<dbReference type="InterPro" id="IPR000374">
    <property type="entry name" value="PC_trans"/>
</dbReference>
<keyword evidence="21" id="KW-1185">Reference proteome</keyword>
<dbReference type="OrthoDB" id="9799199at2"/>
<evidence type="ECO:0000256" key="18">
    <source>
        <dbReference type="RuleBase" id="RU003938"/>
    </source>
</evidence>
<evidence type="ECO:0000256" key="17">
    <source>
        <dbReference type="ARBA" id="ARBA00023264"/>
    </source>
</evidence>
<reference evidence="20 21" key="1">
    <citation type="submission" date="2016-10" db="EMBL/GenBank/DDBJ databases">
        <authorList>
            <person name="de Groot N.N."/>
        </authorList>
    </citation>
    <scope>NUCLEOTIDE SEQUENCE [LARGE SCALE GENOMIC DNA]</scope>
    <source>
        <strain evidence="20 21">DSM 23126</strain>
    </source>
</reference>
<dbReference type="AlphaFoldDB" id="A0A1H2QD13"/>
<feature type="transmembrane region" description="Helical" evidence="19">
    <location>
        <begin position="110"/>
        <end position="128"/>
    </location>
</feature>
<keyword evidence="11 18" id="KW-0812">Transmembrane</keyword>
<keyword evidence="13 19" id="KW-1133">Transmembrane helix</keyword>
<evidence type="ECO:0000256" key="12">
    <source>
        <dbReference type="ARBA" id="ARBA00022695"/>
    </source>
</evidence>
<dbReference type="PANTHER" id="PTHR46382">
    <property type="entry name" value="PHOSPHATIDATE CYTIDYLYLTRANSFERASE"/>
    <property type="match status" value="1"/>
</dbReference>
<comment type="similarity">
    <text evidence="5 18">Belongs to the CDS family.</text>
</comment>
<feature type="transmembrane region" description="Helical" evidence="19">
    <location>
        <begin position="134"/>
        <end position="156"/>
    </location>
</feature>
<evidence type="ECO:0000256" key="15">
    <source>
        <dbReference type="ARBA" id="ARBA00023136"/>
    </source>
</evidence>
<evidence type="ECO:0000313" key="20">
    <source>
        <dbReference type="EMBL" id="SDW04708.1"/>
    </source>
</evidence>
<evidence type="ECO:0000256" key="3">
    <source>
        <dbReference type="ARBA" id="ARBA00005119"/>
    </source>
</evidence>
<proteinExistence type="inferred from homology"/>
<organism evidence="20 21">
    <name type="scientific">Marinococcus luteus</name>
    <dbReference type="NCBI Taxonomy" id="1122204"/>
    <lineage>
        <taxon>Bacteria</taxon>
        <taxon>Bacillati</taxon>
        <taxon>Bacillota</taxon>
        <taxon>Bacilli</taxon>
        <taxon>Bacillales</taxon>
        <taxon>Bacillaceae</taxon>
        <taxon>Marinococcus</taxon>
    </lineage>
</organism>
<name>A0A1H2QD13_9BACI</name>
<feature type="transmembrane region" description="Helical" evidence="19">
    <location>
        <begin position="177"/>
        <end position="196"/>
    </location>
</feature>
<keyword evidence="15 19" id="KW-0472">Membrane</keyword>
<dbReference type="GO" id="GO:0005886">
    <property type="term" value="C:plasma membrane"/>
    <property type="evidence" value="ECO:0007669"/>
    <property type="project" value="UniProtKB-SubCell"/>
</dbReference>
<comment type="pathway">
    <text evidence="4">Lipid metabolism.</text>
</comment>
<evidence type="ECO:0000256" key="19">
    <source>
        <dbReference type="SAM" id="Phobius"/>
    </source>
</evidence>
<sequence>MGLRAITGLIGAVLVLAIVFVGREWFTLLIALLASVAMFEIMRMKRIPLLSFRGLISMGFMWILLVPTEWMDFPFLQHITKTEIFLTMILGLLALTVVTKNSFTFDEAGFVILSSVYIGYGFHSLIMIRQLPDIGLAVVILILFLIWATDSGAYFIGKNFGRHRPWPEISPKKTIEGFVGGLVAAFIVGFIFEAVYPVFNSYLIMSAFIVVTSIFGQLGDLVESALKRHYAVKDSGNILPGHGGILDRFDSLIFVMPLLHFFYFFG</sequence>
<dbReference type="RefSeq" id="WP_091610315.1">
    <property type="nucleotide sequence ID" value="NZ_FNNC01000001.1"/>
</dbReference>
<dbReference type="EC" id="2.7.7.41" evidence="6 18"/>
<evidence type="ECO:0000256" key="2">
    <source>
        <dbReference type="ARBA" id="ARBA00004651"/>
    </source>
</evidence>
<evidence type="ECO:0000256" key="9">
    <source>
        <dbReference type="ARBA" id="ARBA00022516"/>
    </source>
</evidence>
<dbReference type="Pfam" id="PF01148">
    <property type="entry name" value="CTP_transf_1"/>
    <property type="match status" value="1"/>
</dbReference>
<feature type="transmembrane region" description="Helical" evidence="19">
    <location>
        <begin position="202"/>
        <end position="224"/>
    </location>
</feature>
<evidence type="ECO:0000256" key="4">
    <source>
        <dbReference type="ARBA" id="ARBA00005189"/>
    </source>
</evidence>
<keyword evidence="10 18" id="KW-0808">Transferase</keyword>
<dbReference type="GO" id="GO:0004605">
    <property type="term" value="F:phosphatidate cytidylyltransferase activity"/>
    <property type="evidence" value="ECO:0007669"/>
    <property type="project" value="UniProtKB-EC"/>
</dbReference>
<dbReference type="STRING" id="1122204.SAMN05421781_0254"/>
<gene>
    <name evidence="20" type="ORF">SAMN05421781_0254</name>
</gene>
<evidence type="ECO:0000313" key="21">
    <source>
        <dbReference type="Proteomes" id="UP000199488"/>
    </source>
</evidence>
<evidence type="ECO:0000256" key="14">
    <source>
        <dbReference type="ARBA" id="ARBA00023098"/>
    </source>
</evidence>
<keyword evidence="12 18" id="KW-0548">Nucleotidyltransferase</keyword>
<comment type="pathway">
    <text evidence="3 18">Phospholipid metabolism; CDP-diacylglycerol biosynthesis; CDP-diacylglycerol from sn-glycerol 3-phosphate: step 3/3.</text>
</comment>
<dbReference type="GO" id="GO:0016024">
    <property type="term" value="P:CDP-diacylglycerol biosynthetic process"/>
    <property type="evidence" value="ECO:0007669"/>
    <property type="project" value="UniProtKB-UniPathway"/>
</dbReference>
<comment type="catalytic activity">
    <reaction evidence="1 18">
        <text>a 1,2-diacyl-sn-glycero-3-phosphate + CTP + H(+) = a CDP-1,2-diacyl-sn-glycerol + diphosphate</text>
        <dbReference type="Rhea" id="RHEA:16229"/>
        <dbReference type="ChEBI" id="CHEBI:15378"/>
        <dbReference type="ChEBI" id="CHEBI:33019"/>
        <dbReference type="ChEBI" id="CHEBI:37563"/>
        <dbReference type="ChEBI" id="CHEBI:58332"/>
        <dbReference type="ChEBI" id="CHEBI:58608"/>
        <dbReference type="EC" id="2.7.7.41"/>
    </reaction>
</comment>
<keyword evidence="16" id="KW-0594">Phospholipid biosynthesis</keyword>
<keyword evidence="14" id="KW-0443">Lipid metabolism</keyword>
<evidence type="ECO:0000256" key="11">
    <source>
        <dbReference type="ARBA" id="ARBA00022692"/>
    </source>
</evidence>
<feature type="transmembrane region" description="Helical" evidence="19">
    <location>
        <begin position="6"/>
        <end position="35"/>
    </location>
</feature>
<evidence type="ECO:0000256" key="1">
    <source>
        <dbReference type="ARBA" id="ARBA00001698"/>
    </source>
</evidence>
<evidence type="ECO:0000256" key="7">
    <source>
        <dbReference type="ARBA" id="ARBA00019373"/>
    </source>
</evidence>
<comment type="subcellular location">
    <subcellularLocation>
        <location evidence="2">Cell membrane</location>
        <topology evidence="2">Multi-pass membrane protein</topology>
    </subcellularLocation>
</comment>
<evidence type="ECO:0000256" key="8">
    <source>
        <dbReference type="ARBA" id="ARBA00022475"/>
    </source>
</evidence>
<evidence type="ECO:0000256" key="5">
    <source>
        <dbReference type="ARBA" id="ARBA00010185"/>
    </source>
</evidence>
<evidence type="ECO:0000256" key="16">
    <source>
        <dbReference type="ARBA" id="ARBA00023209"/>
    </source>
</evidence>
<dbReference type="UniPathway" id="UPA00557">
    <property type="reaction ID" value="UER00614"/>
</dbReference>
<dbReference type="PROSITE" id="PS01315">
    <property type="entry name" value="CDS"/>
    <property type="match status" value="1"/>
</dbReference>
<accession>A0A1H2QD13</accession>
<evidence type="ECO:0000256" key="13">
    <source>
        <dbReference type="ARBA" id="ARBA00022989"/>
    </source>
</evidence>
<feature type="transmembrane region" description="Helical" evidence="19">
    <location>
        <begin position="78"/>
        <end position="98"/>
    </location>
</feature>
<feature type="transmembrane region" description="Helical" evidence="19">
    <location>
        <begin position="47"/>
        <end position="66"/>
    </location>
</feature>
<dbReference type="PANTHER" id="PTHR46382:SF1">
    <property type="entry name" value="PHOSPHATIDATE CYTIDYLYLTRANSFERASE"/>
    <property type="match status" value="1"/>
</dbReference>
<protein>
    <recommendedName>
        <fullName evidence="7 18">Phosphatidate cytidylyltransferase</fullName>
        <ecNumber evidence="6 18">2.7.7.41</ecNumber>
    </recommendedName>
</protein>
<keyword evidence="8" id="KW-1003">Cell membrane</keyword>
<dbReference type="Proteomes" id="UP000199488">
    <property type="component" value="Unassembled WGS sequence"/>
</dbReference>
<keyword evidence="9" id="KW-0444">Lipid biosynthesis</keyword>